<reference evidence="1 2" key="1">
    <citation type="submission" date="2021-03" db="EMBL/GenBank/DDBJ databases">
        <title>Complete genome of Polaribacter_sp.G4M1.</title>
        <authorList>
            <person name="Jeong S.W."/>
            <person name="Bae J.W."/>
        </authorList>
    </citation>
    <scope>NUCLEOTIDE SEQUENCE [LARGE SCALE GENOMIC DNA]</scope>
    <source>
        <strain evidence="1 2">G4M1</strain>
    </source>
</reference>
<sequence length="154" mass="17421">MSRLKETVNNKKIEVVFNWANPLGLNNNVIGIENILPPGSTPNNINLVGNSNFFRIKGDSLHIELPYFGRQQISRGYNADGGIQFEGVPKESNQVYDSKKNAYILKYSFNDKSENYNAILTLFANKTSDLRINSTNRTSISYGGNWEELLLEKK</sequence>
<evidence type="ECO:0000313" key="1">
    <source>
        <dbReference type="EMBL" id="QTD39246.1"/>
    </source>
</evidence>
<dbReference type="EMBL" id="CP071795">
    <property type="protein sequence ID" value="QTD39246.1"/>
    <property type="molecule type" value="Genomic_DNA"/>
</dbReference>
<evidence type="ECO:0000313" key="2">
    <source>
        <dbReference type="Proteomes" id="UP000663935"/>
    </source>
</evidence>
<keyword evidence="2" id="KW-1185">Reference proteome</keyword>
<dbReference type="RefSeq" id="WP_207973353.1">
    <property type="nucleotide sequence ID" value="NZ_CP071795.1"/>
</dbReference>
<dbReference type="Proteomes" id="UP000663935">
    <property type="component" value="Chromosome"/>
</dbReference>
<dbReference type="InterPro" id="IPR025347">
    <property type="entry name" value="DUF4251"/>
</dbReference>
<proteinExistence type="predicted"/>
<name>A0ABX7T0H9_9FLAO</name>
<organism evidence="1 2">
    <name type="scientific">Polaribacter batillariae</name>
    <dbReference type="NCBI Taxonomy" id="2808900"/>
    <lineage>
        <taxon>Bacteria</taxon>
        <taxon>Pseudomonadati</taxon>
        <taxon>Bacteroidota</taxon>
        <taxon>Flavobacteriia</taxon>
        <taxon>Flavobacteriales</taxon>
        <taxon>Flavobacteriaceae</taxon>
    </lineage>
</organism>
<dbReference type="Pfam" id="PF14059">
    <property type="entry name" value="DUF4251"/>
    <property type="match status" value="1"/>
</dbReference>
<dbReference type="Gene3D" id="2.40.128.410">
    <property type="match status" value="1"/>
</dbReference>
<gene>
    <name evidence="1" type="ORF">JL193_01060</name>
</gene>
<accession>A0ABX7T0H9</accession>
<protein>
    <submittedName>
        <fullName evidence="1">DUF4251 domain-containing protein</fullName>
    </submittedName>
</protein>